<gene>
    <name evidence="9" type="primary">LOC103259959</name>
</gene>
<comment type="subcellular location">
    <subcellularLocation>
        <location evidence="1">Nucleus</location>
    </subcellularLocation>
</comment>
<evidence type="ECO:0000256" key="2">
    <source>
        <dbReference type="ARBA" id="ARBA00008032"/>
    </source>
</evidence>
<evidence type="ECO:0000256" key="6">
    <source>
        <dbReference type="ARBA" id="ARBA00040447"/>
    </source>
</evidence>
<evidence type="ECO:0000313" key="9">
    <source>
        <dbReference type="RefSeq" id="XP_008055802.1"/>
    </source>
</evidence>
<dbReference type="OrthoDB" id="9634135at2759"/>
<comment type="function">
    <text evidence="4">Prothymosin alpha may mediate immune function by conferring resistance to certain opportunistic infections.</text>
</comment>
<dbReference type="RefSeq" id="XP_008055802.1">
    <property type="nucleotide sequence ID" value="XM_008057611.1"/>
</dbReference>
<evidence type="ECO:0000256" key="7">
    <source>
        <dbReference type="SAM" id="MobiDB-lite"/>
    </source>
</evidence>
<dbReference type="GO" id="GO:0043066">
    <property type="term" value="P:negative regulation of apoptotic process"/>
    <property type="evidence" value="ECO:0007669"/>
    <property type="project" value="TreeGrafter"/>
</dbReference>
<evidence type="ECO:0000256" key="5">
    <source>
        <dbReference type="ARBA" id="ARBA00038744"/>
    </source>
</evidence>
<evidence type="ECO:0000256" key="3">
    <source>
        <dbReference type="ARBA" id="ARBA00023242"/>
    </source>
</evidence>
<dbReference type="PANTHER" id="PTHR22745">
    <property type="entry name" value="PROTHYMOSIN ALPHA"/>
    <property type="match status" value="1"/>
</dbReference>
<name>A0A1U7TRU9_CARSF</name>
<dbReference type="Proteomes" id="UP000189704">
    <property type="component" value="Unplaced"/>
</dbReference>
<keyword evidence="8" id="KW-1185">Reference proteome</keyword>
<proteinExistence type="inferred from homology"/>
<feature type="non-terminal residue" evidence="9">
    <location>
        <position position="1"/>
    </location>
</feature>
<dbReference type="Pfam" id="PF03247">
    <property type="entry name" value="Prothymosin"/>
    <property type="match status" value="1"/>
</dbReference>
<dbReference type="GO" id="GO:0045944">
    <property type="term" value="P:positive regulation of transcription by RNA polymerase II"/>
    <property type="evidence" value="ECO:0007669"/>
    <property type="project" value="TreeGrafter"/>
</dbReference>
<accession>A0A1U7TRU9</accession>
<evidence type="ECO:0000313" key="8">
    <source>
        <dbReference type="Proteomes" id="UP000189704"/>
    </source>
</evidence>
<dbReference type="PANTHER" id="PTHR22745:SF0">
    <property type="entry name" value="PROTHYMOSIN ALPHA"/>
    <property type="match status" value="1"/>
</dbReference>
<dbReference type="GO" id="GO:0005634">
    <property type="term" value="C:nucleus"/>
    <property type="evidence" value="ECO:0007669"/>
    <property type="project" value="UniProtKB-SubCell"/>
</dbReference>
<dbReference type="AlphaFoldDB" id="A0A1U7TRU9"/>
<comment type="subunit">
    <text evidence="5">Interacts with NUPR1; regulates apoptotic process.</text>
</comment>
<protein>
    <recommendedName>
        <fullName evidence="6">Prothymosin alpha</fullName>
    </recommendedName>
</protein>
<feature type="region of interest" description="Disordered" evidence="7">
    <location>
        <begin position="64"/>
        <end position="163"/>
    </location>
</feature>
<feature type="compositionally biased region" description="Acidic residues" evidence="7">
    <location>
        <begin position="99"/>
        <end position="136"/>
    </location>
</feature>
<dbReference type="GO" id="GO:0042393">
    <property type="term" value="F:histone binding"/>
    <property type="evidence" value="ECO:0007669"/>
    <property type="project" value="TreeGrafter"/>
</dbReference>
<keyword evidence="3" id="KW-0539">Nucleus</keyword>
<sequence length="163" mass="17600">DANKKIKIPTACSETPSLHCSQTALQQLERQSPGILVLCGAPCMGTPACPTMLHAAAGDTSAEITAKDFREREKKDVVEEAEHGRGAPAKGNARNAREENEEQETENEEEEEGGEEEEEEEEGDGEEDGDEDEEGEAATGKRAAEGDEDGAVDRRQKRNSSTK</sequence>
<evidence type="ECO:0000256" key="1">
    <source>
        <dbReference type="ARBA" id="ARBA00004123"/>
    </source>
</evidence>
<dbReference type="InterPro" id="IPR004931">
    <property type="entry name" value="Pro/parathymosin"/>
</dbReference>
<feature type="compositionally biased region" description="Basic and acidic residues" evidence="7">
    <location>
        <begin position="65"/>
        <end position="85"/>
    </location>
</feature>
<dbReference type="GeneID" id="103259959"/>
<organism evidence="8 9">
    <name type="scientific">Carlito syrichta</name>
    <name type="common">Philippine tarsier</name>
    <name type="synonym">Tarsius syrichta</name>
    <dbReference type="NCBI Taxonomy" id="1868482"/>
    <lineage>
        <taxon>Eukaryota</taxon>
        <taxon>Metazoa</taxon>
        <taxon>Chordata</taxon>
        <taxon>Craniata</taxon>
        <taxon>Vertebrata</taxon>
        <taxon>Euteleostomi</taxon>
        <taxon>Mammalia</taxon>
        <taxon>Eutheria</taxon>
        <taxon>Euarchontoglires</taxon>
        <taxon>Primates</taxon>
        <taxon>Haplorrhini</taxon>
        <taxon>Tarsiiformes</taxon>
        <taxon>Tarsiidae</taxon>
        <taxon>Carlito</taxon>
    </lineage>
</organism>
<evidence type="ECO:0000256" key="4">
    <source>
        <dbReference type="ARBA" id="ARBA00037621"/>
    </source>
</evidence>
<comment type="similarity">
    <text evidence="2">Belongs to the pro/parathymosin family.</text>
</comment>
<reference evidence="9" key="1">
    <citation type="submission" date="2025-08" db="UniProtKB">
        <authorList>
            <consortium name="RefSeq"/>
        </authorList>
    </citation>
    <scope>IDENTIFICATION</scope>
</reference>
<dbReference type="KEGG" id="csyr:103259959"/>